<keyword evidence="2" id="KW-1185">Reference proteome</keyword>
<dbReference type="PANTHER" id="PTHR47027:SF20">
    <property type="entry name" value="REVERSE TRANSCRIPTASE-LIKE PROTEIN WITH RNA-DIRECTED DNA POLYMERASE DOMAIN"/>
    <property type="match status" value="1"/>
</dbReference>
<proteinExistence type="predicted"/>
<dbReference type="EMBL" id="OU898281">
    <property type="protein sequence ID" value="CAG9836759.1"/>
    <property type="molecule type" value="Genomic_DNA"/>
</dbReference>
<evidence type="ECO:0008006" key="3">
    <source>
        <dbReference type="Google" id="ProtNLM"/>
    </source>
</evidence>
<reference evidence="1" key="1">
    <citation type="submission" date="2022-01" db="EMBL/GenBank/DDBJ databases">
        <authorList>
            <person name="King R."/>
        </authorList>
    </citation>
    <scope>NUCLEOTIDE SEQUENCE</scope>
</reference>
<evidence type="ECO:0000313" key="1">
    <source>
        <dbReference type="EMBL" id="CAG9836759.1"/>
    </source>
</evidence>
<protein>
    <recommendedName>
        <fullName evidence="3">Endonuclease-reverse transcriptase</fullName>
    </recommendedName>
</protein>
<gene>
    <name evidence="1" type="ORF">DIABBA_LOCUS9819</name>
</gene>
<name>A0A9N9T6I4_DIABA</name>
<dbReference type="Proteomes" id="UP001153709">
    <property type="component" value="Chromosome 6"/>
</dbReference>
<dbReference type="PANTHER" id="PTHR47027">
    <property type="entry name" value="REVERSE TRANSCRIPTASE DOMAIN-CONTAINING PROTEIN"/>
    <property type="match status" value="1"/>
</dbReference>
<dbReference type="AlphaFoldDB" id="A0A9N9T6I4"/>
<organism evidence="1 2">
    <name type="scientific">Diabrotica balteata</name>
    <name type="common">Banded cucumber beetle</name>
    <dbReference type="NCBI Taxonomy" id="107213"/>
    <lineage>
        <taxon>Eukaryota</taxon>
        <taxon>Metazoa</taxon>
        <taxon>Ecdysozoa</taxon>
        <taxon>Arthropoda</taxon>
        <taxon>Hexapoda</taxon>
        <taxon>Insecta</taxon>
        <taxon>Pterygota</taxon>
        <taxon>Neoptera</taxon>
        <taxon>Endopterygota</taxon>
        <taxon>Coleoptera</taxon>
        <taxon>Polyphaga</taxon>
        <taxon>Cucujiformia</taxon>
        <taxon>Chrysomeloidea</taxon>
        <taxon>Chrysomelidae</taxon>
        <taxon>Galerucinae</taxon>
        <taxon>Diabroticina</taxon>
        <taxon>Diabroticites</taxon>
        <taxon>Diabrotica</taxon>
    </lineage>
</organism>
<dbReference type="OrthoDB" id="8196546at2759"/>
<sequence>MVSTLLYGLEAWTLKQVHLNKLAAFEFWCSRRILRISWIQRTSNMEVTRRIGNEAEIILTIKRRKLEYLGHVMKGKKYALLQLIIQGKIRGKRNVGRRKLSWIKNLREWFECCSAELFKAAVNRVRIAMMISNLR</sequence>
<evidence type="ECO:0000313" key="2">
    <source>
        <dbReference type="Proteomes" id="UP001153709"/>
    </source>
</evidence>
<accession>A0A9N9T6I4</accession>